<gene>
    <name evidence="1" type="ORF">GDO78_000425</name>
</gene>
<sequence length="92" mass="10702">MGRVESLHTDLFLYKCYRIPFKECVQCVRPHIKPQANLFPVYTIQHVWSDRFADLAETPHSGFSPYKLWISDPANIEMEGRHSTGPLRPSRS</sequence>
<dbReference type="Proteomes" id="UP000770717">
    <property type="component" value="Unassembled WGS sequence"/>
</dbReference>
<dbReference type="AlphaFoldDB" id="A0A8J6FP85"/>
<organism evidence="1 2">
    <name type="scientific">Eleutherodactylus coqui</name>
    <name type="common">Puerto Rican coqui</name>
    <dbReference type="NCBI Taxonomy" id="57060"/>
    <lineage>
        <taxon>Eukaryota</taxon>
        <taxon>Metazoa</taxon>
        <taxon>Chordata</taxon>
        <taxon>Craniata</taxon>
        <taxon>Vertebrata</taxon>
        <taxon>Euteleostomi</taxon>
        <taxon>Amphibia</taxon>
        <taxon>Batrachia</taxon>
        <taxon>Anura</taxon>
        <taxon>Neobatrachia</taxon>
        <taxon>Hyloidea</taxon>
        <taxon>Eleutherodactylidae</taxon>
        <taxon>Eleutherodactylinae</taxon>
        <taxon>Eleutherodactylus</taxon>
        <taxon>Eleutherodactylus</taxon>
    </lineage>
</organism>
<protein>
    <submittedName>
        <fullName evidence="1">Uncharacterized protein</fullName>
    </submittedName>
</protein>
<accession>A0A8J6FP85</accession>
<proteinExistence type="predicted"/>
<evidence type="ECO:0000313" key="2">
    <source>
        <dbReference type="Proteomes" id="UP000770717"/>
    </source>
</evidence>
<dbReference type="EMBL" id="WNTK01000001">
    <property type="protein sequence ID" value="KAG9491918.1"/>
    <property type="molecule type" value="Genomic_DNA"/>
</dbReference>
<name>A0A8J6FP85_ELECQ</name>
<comment type="caution">
    <text evidence="1">The sequence shown here is derived from an EMBL/GenBank/DDBJ whole genome shotgun (WGS) entry which is preliminary data.</text>
</comment>
<evidence type="ECO:0000313" key="1">
    <source>
        <dbReference type="EMBL" id="KAG9491918.1"/>
    </source>
</evidence>
<keyword evidence="2" id="KW-1185">Reference proteome</keyword>
<reference evidence="1" key="1">
    <citation type="thesis" date="2020" institute="ProQuest LLC" country="789 East Eisenhower Parkway, Ann Arbor, MI, USA">
        <title>Comparative Genomics and Chromosome Evolution.</title>
        <authorList>
            <person name="Mudd A.B."/>
        </authorList>
    </citation>
    <scope>NUCLEOTIDE SEQUENCE</scope>
    <source>
        <strain evidence="1">HN-11 Male</strain>
        <tissue evidence="1">Kidney and liver</tissue>
    </source>
</reference>